<dbReference type="EMBL" id="JAMRYM010000050">
    <property type="protein sequence ID" value="MCM6763130.1"/>
    <property type="molecule type" value="Genomic_DNA"/>
</dbReference>
<evidence type="ECO:0000313" key="4">
    <source>
        <dbReference type="Proteomes" id="UP001155240"/>
    </source>
</evidence>
<gene>
    <name evidence="3" type="ORF">NB037_11950</name>
</gene>
<keyword evidence="2" id="KW-0732">Signal</keyword>
<feature type="chain" id="PRO_5040954191" description="Lipoprotein" evidence="2">
    <location>
        <begin position="24"/>
        <end position="185"/>
    </location>
</feature>
<dbReference type="Proteomes" id="UP001155240">
    <property type="component" value="Unassembled WGS sequence"/>
</dbReference>
<accession>A0A9X2DXZ4</accession>
<organism evidence="3 4">
    <name type="scientific">Rathayibacter rubneri</name>
    <dbReference type="NCBI Taxonomy" id="2950106"/>
    <lineage>
        <taxon>Bacteria</taxon>
        <taxon>Bacillati</taxon>
        <taxon>Actinomycetota</taxon>
        <taxon>Actinomycetes</taxon>
        <taxon>Micrococcales</taxon>
        <taxon>Microbacteriaceae</taxon>
        <taxon>Rathayibacter</taxon>
    </lineage>
</organism>
<feature type="compositionally biased region" description="Low complexity" evidence="1">
    <location>
        <begin position="42"/>
        <end position="62"/>
    </location>
</feature>
<name>A0A9X2DXZ4_9MICO</name>
<reference evidence="3" key="1">
    <citation type="submission" date="2022-06" db="EMBL/GenBank/DDBJ databases">
        <title>Whole genome shotgun sequencing (WGS) of Rathayibacter sp. ZW T2_19, isolated from stored onions (Allium cepa).</title>
        <authorList>
            <person name="Stoll D.A."/>
            <person name="Huch M."/>
        </authorList>
    </citation>
    <scope>NUCLEOTIDE SEQUENCE</scope>
    <source>
        <strain evidence="3">ZW T2_19</strain>
    </source>
</reference>
<proteinExistence type="predicted"/>
<sequence length="185" mass="18512">MGRKKIGIASLTAVLLLTGCTSSTPPGDGPSARPAGSTTAEAAGPSGSPASDASPLSADASPLSAFEQQLPLRGDFLSQQSATTGSVLIERRADGSTWAVLSGFSTGDASDLRLSLEEGALEQDGSGAWVDTAGYSFEIAPLDPDLPDQEIAIPGARTMPAIATLTVMDYGGPGYPSLGSVALTG</sequence>
<evidence type="ECO:0008006" key="5">
    <source>
        <dbReference type="Google" id="ProtNLM"/>
    </source>
</evidence>
<comment type="caution">
    <text evidence="3">The sequence shown here is derived from an EMBL/GenBank/DDBJ whole genome shotgun (WGS) entry which is preliminary data.</text>
</comment>
<feature type="signal peptide" evidence="2">
    <location>
        <begin position="1"/>
        <end position="23"/>
    </location>
</feature>
<keyword evidence="4" id="KW-1185">Reference proteome</keyword>
<dbReference type="AlphaFoldDB" id="A0A9X2DXZ4"/>
<feature type="region of interest" description="Disordered" evidence="1">
    <location>
        <begin position="19"/>
        <end position="62"/>
    </location>
</feature>
<evidence type="ECO:0000256" key="2">
    <source>
        <dbReference type="SAM" id="SignalP"/>
    </source>
</evidence>
<dbReference type="RefSeq" id="WP_251946044.1">
    <property type="nucleotide sequence ID" value="NZ_JAMRYM010000050.1"/>
</dbReference>
<evidence type="ECO:0000256" key="1">
    <source>
        <dbReference type="SAM" id="MobiDB-lite"/>
    </source>
</evidence>
<protein>
    <recommendedName>
        <fullName evidence="5">Lipoprotein</fullName>
    </recommendedName>
</protein>
<dbReference type="PROSITE" id="PS51257">
    <property type="entry name" value="PROKAR_LIPOPROTEIN"/>
    <property type="match status" value="1"/>
</dbReference>
<evidence type="ECO:0000313" key="3">
    <source>
        <dbReference type="EMBL" id="MCM6763130.1"/>
    </source>
</evidence>